<evidence type="ECO:0000313" key="2">
    <source>
        <dbReference type="Proteomes" id="UP000006729"/>
    </source>
</evidence>
<proteinExistence type="predicted"/>
<sequence>MENEWLYSYNNFIFNILNTIITEMCLSRRIMSDSYGYAVNLKPETFLFIYFKASPSLHMLWPVHSS</sequence>
<name>U5FKE8_POPTR</name>
<keyword evidence="2" id="KW-1185">Reference proteome</keyword>
<dbReference type="AlphaFoldDB" id="U5FKE8"/>
<dbReference type="Proteomes" id="UP000006729">
    <property type="component" value="Chromosome 17"/>
</dbReference>
<accession>U5FKE8</accession>
<reference evidence="1 2" key="1">
    <citation type="journal article" date="2006" name="Science">
        <title>The genome of black cottonwood, Populus trichocarpa (Torr. &amp; Gray).</title>
        <authorList>
            <person name="Tuskan G.A."/>
            <person name="Difazio S."/>
            <person name="Jansson S."/>
            <person name="Bohlmann J."/>
            <person name="Grigoriev I."/>
            <person name="Hellsten U."/>
            <person name="Putnam N."/>
            <person name="Ralph S."/>
            <person name="Rombauts S."/>
            <person name="Salamov A."/>
            <person name="Schein J."/>
            <person name="Sterck L."/>
            <person name="Aerts A."/>
            <person name="Bhalerao R.R."/>
            <person name="Bhalerao R.P."/>
            <person name="Blaudez D."/>
            <person name="Boerjan W."/>
            <person name="Brun A."/>
            <person name="Brunner A."/>
            <person name="Busov V."/>
            <person name="Campbell M."/>
            <person name="Carlson J."/>
            <person name="Chalot M."/>
            <person name="Chapman J."/>
            <person name="Chen G.L."/>
            <person name="Cooper D."/>
            <person name="Coutinho P.M."/>
            <person name="Couturier J."/>
            <person name="Covert S."/>
            <person name="Cronk Q."/>
            <person name="Cunningham R."/>
            <person name="Davis J."/>
            <person name="Degroeve S."/>
            <person name="Dejardin A."/>
            <person name="Depamphilis C."/>
            <person name="Detter J."/>
            <person name="Dirks B."/>
            <person name="Dubchak I."/>
            <person name="Duplessis S."/>
            <person name="Ehlting J."/>
            <person name="Ellis B."/>
            <person name="Gendler K."/>
            <person name="Goodstein D."/>
            <person name="Gribskov M."/>
            <person name="Grimwood J."/>
            <person name="Groover A."/>
            <person name="Gunter L."/>
            <person name="Hamberger B."/>
            <person name="Heinze B."/>
            <person name="Helariutta Y."/>
            <person name="Henrissat B."/>
            <person name="Holligan D."/>
            <person name="Holt R."/>
            <person name="Huang W."/>
            <person name="Islam-Faridi N."/>
            <person name="Jones S."/>
            <person name="Jones-Rhoades M."/>
            <person name="Jorgensen R."/>
            <person name="Joshi C."/>
            <person name="Kangasjarvi J."/>
            <person name="Karlsson J."/>
            <person name="Kelleher C."/>
            <person name="Kirkpatrick R."/>
            <person name="Kirst M."/>
            <person name="Kohler A."/>
            <person name="Kalluri U."/>
            <person name="Larimer F."/>
            <person name="Leebens-Mack J."/>
            <person name="Leple J.C."/>
            <person name="Locascio P."/>
            <person name="Lou Y."/>
            <person name="Lucas S."/>
            <person name="Martin F."/>
            <person name="Montanini B."/>
            <person name="Napoli C."/>
            <person name="Nelson D.R."/>
            <person name="Nelson C."/>
            <person name="Nieminen K."/>
            <person name="Nilsson O."/>
            <person name="Pereda V."/>
            <person name="Peter G."/>
            <person name="Philippe R."/>
            <person name="Pilate G."/>
            <person name="Poliakov A."/>
            <person name="Razumovskaya J."/>
            <person name="Richardson P."/>
            <person name="Rinaldi C."/>
            <person name="Ritland K."/>
            <person name="Rouze P."/>
            <person name="Ryaboy D."/>
            <person name="Schmutz J."/>
            <person name="Schrader J."/>
            <person name="Segerman B."/>
            <person name="Shin H."/>
            <person name="Siddiqui A."/>
            <person name="Sterky F."/>
            <person name="Terry A."/>
            <person name="Tsai C.J."/>
            <person name="Uberbacher E."/>
            <person name="Unneberg P."/>
            <person name="Vahala J."/>
            <person name="Wall K."/>
            <person name="Wessler S."/>
            <person name="Yang G."/>
            <person name="Yin T."/>
            <person name="Douglas C."/>
            <person name="Marra M."/>
            <person name="Sandberg G."/>
            <person name="Van de Peer Y."/>
            <person name="Rokhsar D."/>
        </authorList>
    </citation>
    <scope>NUCLEOTIDE SEQUENCE [LARGE SCALE GENOMIC DNA]</scope>
    <source>
        <strain evidence="2">cv. Nisqually</strain>
    </source>
</reference>
<protein>
    <submittedName>
        <fullName evidence="1">Uncharacterized protein</fullName>
    </submittedName>
</protein>
<dbReference type="EMBL" id="CM009306">
    <property type="protein sequence ID" value="PNS95011.1"/>
    <property type="molecule type" value="Genomic_DNA"/>
</dbReference>
<dbReference type="HOGENOM" id="CLU_2835925_0_0_1"/>
<evidence type="ECO:0000313" key="1">
    <source>
        <dbReference type="EMBL" id="PNS95011.1"/>
    </source>
</evidence>
<dbReference type="InParanoid" id="U5FKE8"/>
<gene>
    <name evidence="1" type="ORF">POPTR_017G032900</name>
</gene>
<organism evidence="1 2">
    <name type="scientific">Populus trichocarpa</name>
    <name type="common">Western balsam poplar</name>
    <name type="synonym">Populus balsamifera subsp. trichocarpa</name>
    <dbReference type="NCBI Taxonomy" id="3694"/>
    <lineage>
        <taxon>Eukaryota</taxon>
        <taxon>Viridiplantae</taxon>
        <taxon>Streptophyta</taxon>
        <taxon>Embryophyta</taxon>
        <taxon>Tracheophyta</taxon>
        <taxon>Spermatophyta</taxon>
        <taxon>Magnoliopsida</taxon>
        <taxon>eudicotyledons</taxon>
        <taxon>Gunneridae</taxon>
        <taxon>Pentapetalae</taxon>
        <taxon>rosids</taxon>
        <taxon>fabids</taxon>
        <taxon>Malpighiales</taxon>
        <taxon>Salicaceae</taxon>
        <taxon>Saliceae</taxon>
        <taxon>Populus</taxon>
    </lineage>
</organism>